<dbReference type="InterPro" id="IPR001633">
    <property type="entry name" value="EAL_dom"/>
</dbReference>
<dbReference type="SMART" id="SM00052">
    <property type="entry name" value="EAL"/>
    <property type="match status" value="1"/>
</dbReference>
<dbReference type="PANTHER" id="PTHR33121">
    <property type="entry name" value="CYCLIC DI-GMP PHOSPHODIESTERASE PDEF"/>
    <property type="match status" value="1"/>
</dbReference>
<evidence type="ECO:0000313" key="2">
    <source>
        <dbReference type="EMBL" id="QJP99838.1"/>
    </source>
</evidence>
<reference evidence="2 3" key="1">
    <citation type="journal article" date="2012" name="J. Bacteriol.">
        <title>Genome sequence of the pathogenic Herbaspirillum seropedicae strain Os34, isolated from rice roots.</title>
        <authorList>
            <person name="Ye W."/>
            <person name="Ye S."/>
            <person name="Liu J."/>
            <person name="Chang S."/>
            <person name="Chen M."/>
            <person name="Zhu B."/>
            <person name="Guo L."/>
            <person name="An Q."/>
        </authorList>
    </citation>
    <scope>NUCLEOTIDE SEQUENCE [LARGE SCALE GENOMIC DNA]</scope>
    <source>
        <strain evidence="2 3">Os34</strain>
    </source>
</reference>
<dbReference type="EMBL" id="CP008956">
    <property type="protein sequence ID" value="QJP99838.1"/>
    <property type="molecule type" value="Genomic_DNA"/>
</dbReference>
<name>A0A6M3ZMM4_9BURK</name>
<dbReference type="CDD" id="cd01948">
    <property type="entry name" value="EAL"/>
    <property type="match status" value="1"/>
</dbReference>
<dbReference type="AlphaFoldDB" id="A0A6M3ZMM4"/>
<dbReference type="Pfam" id="PF00563">
    <property type="entry name" value="EAL"/>
    <property type="match status" value="1"/>
</dbReference>
<dbReference type="RefSeq" id="WP_081584734.1">
    <property type="nucleotide sequence ID" value="NZ_CP008956.1"/>
</dbReference>
<sequence length="413" mass="46375">MTHAITRKASVYGGVAIVFLASQKRTLLYALFFPRGNISLGIEMAPPAWVLLIRLENYSVIVMTDGDEAAEELQMRVLLRVTRICEGKGGMVGSLRRGVIAVRWDIGLQGRYMQHEPGHREVLLQEITADLNEYLRRDLRAKVAGQVSVRWELADAVGAGLLEAKHVWPESHFESDVAIADSVYEALRSNRVEVVFEPVCHVRDRAEILYFECLVRIKGDAGELIFPAEFIPALERLRLMRCLDRHVLRHAIALLNRQPELMLGVNISAQSAVDDLWWVSTFVDLLAMPELARRLVVEITETAQMESMAGKRFCQYLQRLGCLVAIDDFGAGFGERTAREIGMPDVIKIDGAMLRNARGKESGEFEEMVSSARQLGWLVVVEGVECEEDLRMAERSGAEWVQGHYLSTPKLLG</sequence>
<accession>A0A6M3ZMM4</accession>
<dbReference type="InterPro" id="IPR035919">
    <property type="entry name" value="EAL_sf"/>
</dbReference>
<dbReference type="GO" id="GO:0071111">
    <property type="term" value="F:cyclic-guanylate-specific phosphodiesterase activity"/>
    <property type="evidence" value="ECO:0007669"/>
    <property type="project" value="InterPro"/>
</dbReference>
<organism evidence="2 3">
    <name type="scientific">Herbaspirillum rubrisubalbicans Os34</name>
    <dbReference type="NCBI Taxonomy" id="1235827"/>
    <lineage>
        <taxon>Bacteria</taxon>
        <taxon>Pseudomonadati</taxon>
        <taxon>Pseudomonadota</taxon>
        <taxon>Betaproteobacteria</taxon>
        <taxon>Burkholderiales</taxon>
        <taxon>Oxalobacteraceae</taxon>
        <taxon>Herbaspirillum</taxon>
    </lineage>
</organism>
<protein>
    <recommendedName>
        <fullName evidence="1">EAL domain-containing protein</fullName>
    </recommendedName>
</protein>
<evidence type="ECO:0000313" key="3">
    <source>
        <dbReference type="Proteomes" id="UP000501648"/>
    </source>
</evidence>
<evidence type="ECO:0000259" key="1">
    <source>
        <dbReference type="PROSITE" id="PS50883"/>
    </source>
</evidence>
<proteinExistence type="predicted"/>
<feature type="domain" description="EAL" evidence="1">
    <location>
        <begin position="176"/>
        <end position="413"/>
    </location>
</feature>
<dbReference type="PROSITE" id="PS50883">
    <property type="entry name" value="EAL"/>
    <property type="match status" value="1"/>
</dbReference>
<gene>
    <name evidence="2" type="ORF">C798_06220</name>
</gene>
<dbReference type="SUPFAM" id="SSF141868">
    <property type="entry name" value="EAL domain-like"/>
    <property type="match status" value="1"/>
</dbReference>
<dbReference type="InterPro" id="IPR050706">
    <property type="entry name" value="Cyclic-di-GMP_PDE-like"/>
</dbReference>
<dbReference type="Proteomes" id="UP000501648">
    <property type="component" value="Chromosome"/>
</dbReference>
<dbReference type="PANTHER" id="PTHR33121:SF23">
    <property type="entry name" value="CYCLIC DI-GMP PHOSPHODIESTERASE PDEB"/>
    <property type="match status" value="1"/>
</dbReference>
<dbReference type="Gene3D" id="3.20.20.450">
    <property type="entry name" value="EAL domain"/>
    <property type="match status" value="1"/>
</dbReference>